<keyword evidence="3" id="KW-1185">Reference proteome</keyword>
<dbReference type="PANTHER" id="PTHR12048">
    <property type="entry name" value="CCAAT-BINDING FACTOR-RELATED"/>
    <property type="match status" value="1"/>
</dbReference>
<dbReference type="Proteomes" id="UP001604277">
    <property type="component" value="Unassembled WGS sequence"/>
</dbReference>
<dbReference type="AlphaFoldDB" id="A0ABD1ST36"/>
<protein>
    <submittedName>
        <fullName evidence="2">CCAAT-binding factor</fullName>
    </submittedName>
</protein>
<proteinExistence type="predicted"/>
<evidence type="ECO:0000256" key="1">
    <source>
        <dbReference type="SAM" id="MobiDB-lite"/>
    </source>
</evidence>
<feature type="compositionally biased region" description="Basic and acidic residues" evidence="1">
    <location>
        <begin position="67"/>
        <end position="77"/>
    </location>
</feature>
<gene>
    <name evidence="2" type="ORF">Fot_36822</name>
</gene>
<sequence length="409" mass="45444">MGAIKASKTTKDIDHLKSDVASFASSLGFSSAPSSSGFNDSDFRKTGSLLKPHYRLPKNSYKGTINKPHEKENKEVPRNNNKPNNPKLNLKSAQIQTRNFSHGNLLKEHDNKFKNLPKLPLLKASAVCVWYKDAALLEEKVIGDNKRIELKNVDEWNGLVEKKKELGERLMAQSGTAADKVSAFSVLVGDNPVANLRSIDMLLGMVTSKIGKRHALAAFEALKELFISSLLPDRKLKTLVQQPLNQVSDTKDGYSLLLFWYWEECLKESKSEQERCLLSALVNKVLISESGEAASAAKHSKDDKKSSSSLKENKIIFRIAYWNGFAGVNRAFPFVSDDEADDVIEVQTPMLFQLVCLGMLGSLLLGAALTVHPKNFNVGVQALMLLDKISSKNQESNFHKADHVLFCIR</sequence>
<dbReference type="PANTHER" id="PTHR12048:SF0">
    <property type="entry name" value="CCAAT_ENHANCER-BINDING PROTEIN ZETA"/>
    <property type="match status" value="1"/>
</dbReference>
<evidence type="ECO:0000313" key="2">
    <source>
        <dbReference type="EMBL" id="KAL2502974.1"/>
    </source>
</evidence>
<name>A0ABD1ST36_9LAMI</name>
<dbReference type="InterPro" id="IPR040155">
    <property type="entry name" value="CEBPZ/Mak21-like"/>
</dbReference>
<feature type="region of interest" description="Disordered" evidence="1">
    <location>
        <begin position="53"/>
        <end position="88"/>
    </location>
</feature>
<accession>A0ABD1ST36</accession>
<evidence type="ECO:0000313" key="3">
    <source>
        <dbReference type="Proteomes" id="UP001604277"/>
    </source>
</evidence>
<feature type="compositionally biased region" description="Low complexity" evidence="1">
    <location>
        <begin position="78"/>
        <end position="88"/>
    </location>
</feature>
<organism evidence="2 3">
    <name type="scientific">Forsythia ovata</name>
    <dbReference type="NCBI Taxonomy" id="205694"/>
    <lineage>
        <taxon>Eukaryota</taxon>
        <taxon>Viridiplantae</taxon>
        <taxon>Streptophyta</taxon>
        <taxon>Embryophyta</taxon>
        <taxon>Tracheophyta</taxon>
        <taxon>Spermatophyta</taxon>
        <taxon>Magnoliopsida</taxon>
        <taxon>eudicotyledons</taxon>
        <taxon>Gunneridae</taxon>
        <taxon>Pentapetalae</taxon>
        <taxon>asterids</taxon>
        <taxon>lamiids</taxon>
        <taxon>Lamiales</taxon>
        <taxon>Oleaceae</taxon>
        <taxon>Forsythieae</taxon>
        <taxon>Forsythia</taxon>
    </lineage>
</organism>
<comment type="caution">
    <text evidence="2">The sequence shown here is derived from an EMBL/GenBank/DDBJ whole genome shotgun (WGS) entry which is preliminary data.</text>
</comment>
<reference evidence="3" key="1">
    <citation type="submission" date="2024-07" db="EMBL/GenBank/DDBJ databases">
        <title>Two chromosome-level genome assemblies of Korean endemic species Abeliophyllum distichum and Forsythia ovata (Oleaceae).</title>
        <authorList>
            <person name="Jang H."/>
        </authorList>
    </citation>
    <scope>NUCLEOTIDE SEQUENCE [LARGE SCALE GENOMIC DNA]</scope>
</reference>
<dbReference type="EMBL" id="JBFOLJ010000010">
    <property type="protein sequence ID" value="KAL2502974.1"/>
    <property type="molecule type" value="Genomic_DNA"/>
</dbReference>